<feature type="compositionally biased region" description="Acidic residues" evidence="1">
    <location>
        <begin position="32"/>
        <end position="44"/>
    </location>
</feature>
<dbReference type="EMBL" id="FOIC01000001">
    <property type="protein sequence ID" value="SES73936.1"/>
    <property type="molecule type" value="Genomic_DNA"/>
</dbReference>
<evidence type="ECO:0000313" key="3">
    <source>
        <dbReference type="Proteomes" id="UP000199320"/>
    </source>
</evidence>
<dbReference type="RefSeq" id="WP_092929315.1">
    <property type="nucleotide sequence ID" value="NZ_FMZP01000002.1"/>
</dbReference>
<evidence type="ECO:0000256" key="1">
    <source>
        <dbReference type="SAM" id="MobiDB-lite"/>
    </source>
</evidence>
<protein>
    <submittedName>
        <fullName evidence="2">Uncharacterized protein</fullName>
    </submittedName>
</protein>
<keyword evidence="3" id="KW-1185">Reference proteome</keyword>
<dbReference type="OrthoDB" id="206414at2157"/>
<feature type="region of interest" description="Disordered" evidence="1">
    <location>
        <begin position="221"/>
        <end position="260"/>
    </location>
</feature>
<name>A0A1H9YXW0_9EURY</name>
<feature type="compositionally biased region" description="Low complexity" evidence="1">
    <location>
        <begin position="229"/>
        <end position="243"/>
    </location>
</feature>
<evidence type="ECO:0000313" key="2">
    <source>
        <dbReference type="EMBL" id="SES73936.1"/>
    </source>
</evidence>
<dbReference type="PROSITE" id="PS51257">
    <property type="entry name" value="PROKAR_LIPOPROTEIN"/>
    <property type="match status" value="1"/>
</dbReference>
<feature type="compositionally biased region" description="Basic and acidic residues" evidence="1">
    <location>
        <begin position="163"/>
        <end position="172"/>
    </location>
</feature>
<feature type="region of interest" description="Disordered" evidence="1">
    <location>
        <begin position="22"/>
        <end position="66"/>
    </location>
</feature>
<organism evidence="2 3">
    <name type="scientific">Natrinema hispanicum</name>
    <dbReference type="NCBI Taxonomy" id="392421"/>
    <lineage>
        <taxon>Archaea</taxon>
        <taxon>Methanobacteriati</taxon>
        <taxon>Methanobacteriota</taxon>
        <taxon>Stenosarchaea group</taxon>
        <taxon>Halobacteria</taxon>
        <taxon>Halobacteriales</taxon>
        <taxon>Natrialbaceae</taxon>
        <taxon>Natrinema</taxon>
    </lineage>
</organism>
<feature type="region of interest" description="Disordered" evidence="1">
    <location>
        <begin position="149"/>
        <end position="172"/>
    </location>
</feature>
<dbReference type="Proteomes" id="UP000199320">
    <property type="component" value="Unassembled WGS sequence"/>
</dbReference>
<gene>
    <name evidence="2" type="ORF">SAMN04488694_101287</name>
</gene>
<sequence length="260" mass="27068">MTRLSRRTMLCTTTTVVGLSAGCLADDTSQPADDDGDDATDDDNSSPTDNTENNPDPVGDAIEDVPDGLADGRTLTYQSSTSGEPDITVLRDADRAAEWLDERGSLRNADAVATFIDATDFEMSILVSLSDEAPTPCYEVVLEAITIEAGESGDGDSSASKPKTSDSDGRNADEDETLVLEAAVHETAEDQVCAQTITTVGRLVRVTFESEPLTTVSATLVGHDGSTYGATMGSDSGSASASSTVESEWGSGSDRQSSDS</sequence>
<feature type="compositionally biased region" description="Low complexity" evidence="1">
    <location>
        <begin position="45"/>
        <end position="55"/>
    </location>
</feature>
<accession>A0A1H9YXW0</accession>
<proteinExistence type="predicted"/>
<reference evidence="3" key="1">
    <citation type="submission" date="2016-10" db="EMBL/GenBank/DDBJ databases">
        <authorList>
            <person name="Varghese N."/>
            <person name="Submissions S."/>
        </authorList>
    </citation>
    <scope>NUCLEOTIDE SEQUENCE [LARGE SCALE GENOMIC DNA]</scope>
    <source>
        <strain evidence="3">CDM_6</strain>
    </source>
</reference>
<dbReference type="AlphaFoldDB" id="A0A1H9YXW0"/>